<dbReference type="GeneID" id="31015037"/>
<organism evidence="5 6">
    <name type="scientific">Diplodia corticola</name>
    <dbReference type="NCBI Taxonomy" id="236234"/>
    <lineage>
        <taxon>Eukaryota</taxon>
        <taxon>Fungi</taxon>
        <taxon>Dikarya</taxon>
        <taxon>Ascomycota</taxon>
        <taxon>Pezizomycotina</taxon>
        <taxon>Dothideomycetes</taxon>
        <taxon>Dothideomycetes incertae sedis</taxon>
        <taxon>Botryosphaeriales</taxon>
        <taxon>Botryosphaeriaceae</taxon>
        <taxon>Diplodia</taxon>
    </lineage>
</organism>
<dbReference type="OrthoDB" id="425534at2759"/>
<dbReference type="PANTHER" id="PTHR43248:SF25">
    <property type="entry name" value="AB HYDROLASE-1 DOMAIN-CONTAINING PROTEIN-RELATED"/>
    <property type="match status" value="1"/>
</dbReference>
<dbReference type="SUPFAM" id="SSF53474">
    <property type="entry name" value="alpha/beta-Hydrolases"/>
    <property type="match status" value="2"/>
</dbReference>
<dbReference type="PANTHER" id="PTHR43248">
    <property type="entry name" value="2-SUCCINYL-6-HYDROXY-2,4-CYCLOHEXADIENE-1-CARBOXYLATE SYNTHASE"/>
    <property type="match status" value="1"/>
</dbReference>
<evidence type="ECO:0000256" key="3">
    <source>
        <dbReference type="SAM" id="Phobius"/>
    </source>
</evidence>
<dbReference type="InterPro" id="IPR029058">
    <property type="entry name" value="AB_hydrolase_fold"/>
</dbReference>
<dbReference type="Proteomes" id="UP000183809">
    <property type="component" value="Unassembled WGS sequence"/>
</dbReference>
<dbReference type="InterPro" id="IPR051601">
    <property type="entry name" value="Serine_prot/Carboxylest_S33"/>
</dbReference>
<feature type="transmembrane region" description="Helical" evidence="3">
    <location>
        <begin position="21"/>
        <end position="41"/>
    </location>
</feature>
<comment type="similarity">
    <text evidence="1">Belongs to the peptidase S33 family.</text>
</comment>
<keyword evidence="3" id="KW-0472">Membrane</keyword>
<dbReference type="InterPro" id="IPR013595">
    <property type="entry name" value="Pept_S33_TAP-like_C"/>
</dbReference>
<evidence type="ECO:0000259" key="4">
    <source>
        <dbReference type="Pfam" id="PF08386"/>
    </source>
</evidence>
<dbReference type="Pfam" id="PF08386">
    <property type="entry name" value="Abhydrolase_4"/>
    <property type="match status" value="1"/>
</dbReference>
<evidence type="ECO:0000256" key="2">
    <source>
        <dbReference type="ARBA" id="ARBA00022801"/>
    </source>
</evidence>
<keyword evidence="3" id="KW-1133">Transmembrane helix</keyword>
<proteinExistence type="inferred from homology"/>
<dbReference type="GO" id="GO:0016787">
    <property type="term" value="F:hydrolase activity"/>
    <property type="evidence" value="ECO:0007669"/>
    <property type="project" value="UniProtKB-KW"/>
</dbReference>
<gene>
    <name evidence="5" type="ORF">BKCO1_3500031</name>
</gene>
<name>A0A1J9QWX2_9PEZI</name>
<protein>
    <submittedName>
        <fullName evidence="5">Alpha beta-hydrolase</fullName>
    </submittedName>
</protein>
<dbReference type="STRING" id="236234.A0A1J9QWX2"/>
<dbReference type="AlphaFoldDB" id="A0A1J9QWX2"/>
<keyword evidence="3" id="KW-0812">Transmembrane</keyword>
<keyword evidence="6" id="KW-1185">Reference proteome</keyword>
<reference evidence="5 6" key="1">
    <citation type="submission" date="2016-10" db="EMBL/GenBank/DDBJ databases">
        <title>Proteomics and genomics reveal pathogen-plant mechanisms compatible with a hemibiotrophic lifestyle of Diplodia corticola.</title>
        <authorList>
            <person name="Fernandes I."/>
            <person name="De Jonge R."/>
            <person name="Van De Peer Y."/>
            <person name="Devreese B."/>
            <person name="Alves A."/>
            <person name="Esteves A.C."/>
        </authorList>
    </citation>
    <scope>NUCLEOTIDE SEQUENCE [LARGE SCALE GENOMIC DNA]</scope>
    <source>
        <strain evidence="5 6">CBS 112549</strain>
    </source>
</reference>
<evidence type="ECO:0000313" key="6">
    <source>
        <dbReference type="Proteomes" id="UP000183809"/>
    </source>
</evidence>
<evidence type="ECO:0000313" key="5">
    <source>
        <dbReference type="EMBL" id="OJD32889.1"/>
    </source>
</evidence>
<dbReference type="RefSeq" id="XP_020129149.1">
    <property type="nucleotide sequence ID" value="XM_020274776.1"/>
</dbReference>
<evidence type="ECO:0000256" key="1">
    <source>
        <dbReference type="ARBA" id="ARBA00010088"/>
    </source>
</evidence>
<feature type="domain" description="Peptidase S33 tripeptidyl aminopeptidase-like C-terminal" evidence="4">
    <location>
        <begin position="512"/>
        <end position="617"/>
    </location>
</feature>
<dbReference type="EMBL" id="MNUE01000035">
    <property type="protein sequence ID" value="OJD32889.1"/>
    <property type="molecule type" value="Genomic_DNA"/>
</dbReference>
<comment type="caution">
    <text evidence="5">The sequence shown here is derived from an EMBL/GenBank/DDBJ whole genome shotgun (WGS) entry which is preliminary data.</text>
</comment>
<accession>A0A1J9QWX2</accession>
<sequence>MKAPAPAERHPAAQPARKRPVVAARTALLFLGVLYLAAAAFDRLVAFVGTELDARARQHAEASQTAGFSWDAVPSTKNLAFQPCYYAFRCARVELPLDWWNGTFPDRHVSLAVTVLPAKVPVTDPRYGGPVFLNPGGPGGSGVDLVTAAGLAIQALVDSPVHPDFEAPENSTSKYFDVVGFDPRGIGRTTPGAHCFRSAAIRESWNLRLDSQGILGSSDAVLGRRWSMVNALGASCAGQDDEGDVKRYVSTASVARDMLELAELFGQYREAETWRVLTEDALAMCENHGVCASLRLPEIYVPGTEKLQYWGFSYGTLLGSTFASMFPDRVGRLVLDGVVHGSNYMKTLWSDNLHDTEKAMQAFYDRCAQVGPRICPLADRNSTAADIEAKTLAVLEKIYHNPVQVKGEFPEIVTWSDVRLFRFMALYEPVHAFPLMAEMLAAVARGDEDGEMERYLTGKHFFACAAKGNDTDIAQVDGEASMAIMCSDGDPQDHLDMEGMEAHWRKLDAISPSVGAMWAGHRMNCANWKFRPLYRFTDYKPEFGGDTANPVLWIGNTADPVTPLVNAHKMKSLFPGSEVLAQNSPGHCSLAAYSPCTVGYIRNYFNNGSLPAPDTMCEPYEIPFIHHRKNIHLLSGDEVSALNAHHDLARTFATKAWGLGMAMLPAGESALTTRLQTDA</sequence>
<keyword evidence="2 5" id="KW-0378">Hydrolase</keyword>
<dbReference type="Gene3D" id="3.40.50.1820">
    <property type="entry name" value="alpha/beta hydrolase"/>
    <property type="match status" value="1"/>
</dbReference>